<evidence type="ECO:0000256" key="2">
    <source>
        <dbReference type="ARBA" id="ARBA00024867"/>
    </source>
</evidence>
<protein>
    <recommendedName>
        <fullName evidence="1">Stage 0 sporulation protein A homolog</fullName>
    </recommendedName>
</protein>
<dbReference type="PATRIC" id="fig|1341156.4.peg.3649"/>
<evidence type="ECO:0000256" key="1">
    <source>
        <dbReference type="ARBA" id="ARBA00018672"/>
    </source>
</evidence>
<dbReference type="Gene3D" id="3.40.50.2300">
    <property type="match status" value="1"/>
</dbReference>
<dbReference type="Gene3D" id="3.30.70.270">
    <property type="match status" value="1"/>
</dbReference>
<reference evidence="7 8" key="1">
    <citation type="submission" date="2013-06" db="EMBL/GenBank/DDBJ databases">
        <title>Rumen cellulosomics: divergent fiber-degrading strategies revealed by comparative genome-wide analysis of six Ruminococcal strains.</title>
        <authorList>
            <person name="Dassa B."/>
            <person name="Borovok I."/>
            <person name="Lamed R."/>
            <person name="Flint H."/>
            <person name="Yeoman C.J."/>
            <person name="White B."/>
            <person name="Bayer E.A."/>
        </authorList>
    </citation>
    <scope>NUCLEOTIDE SEQUENCE [LARGE SCALE GENOMIC DNA]</scope>
    <source>
        <strain evidence="7 8">SY3</strain>
    </source>
</reference>
<sequence>MQRPKKVLIVDDQEINRDALEIIMENDYDIIFAENGVQALDLMRRHKNELSAVMLDLIMPVMDGYEVLKTIQADEEFQGIPVIVMTSYEEAELEALRLGAADFITKPFVLHEVILARVARIIELNEGRRLISSAEKDELTGLYSKNFFFEYAERLFSNHPELQMDAIVLNVEQFHTVNALYGREFGDKVLKTMGSIIKDFLREKEGIASRFDADRFAVYCTHCDDHRAVLDRFQAKMDEFSPGVRVHLRMGVDERTEDVEPVLLIDRARTACIMARSDFRNPLRKYNEDILKKELFDQKLLGDLRNALADGQFRVYYQPKYDIRSEPPRLMSAEALVRWEHPELGMIPPGTFIPLFEGNGLITLVDNYVWEETAKQVAMWRNKFRFTLPVSVNISRADIFDPDLTERLCRLITNNGLEYCDIKLEVTESAYSQDADRLLGLIHTLRKIGFEIEMDDFGAGYSSLNMLSSMPIDVLKMDMSFVRNIENSETDLRLMKLILDIAGNLKLSVVAEGVETEGQLKLLRDADCDLVQGYYFSRPVPANEFEEFIRKEREQRVS</sequence>
<gene>
    <name evidence="7" type="ORF">RASY3_13130</name>
</gene>
<dbReference type="SMART" id="SM00267">
    <property type="entry name" value="GGDEF"/>
    <property type="match status" value="1"/>
</dbReference>
<dbReference type="CDD" id="cd01948">
    <property type="entry name" value="EAL"/>
    <property type="match status" value="1"/>
</dbReference>
<feature type="domain" description="GGDEF" evidence="6">
    <location>
        <begin position="162"/>
        <end position="288"/>
    </location>
</feature>
<dbReference type="AlphaFoldDB" id="A0A011VQM5"/>
<accession>A0A011VQM5</accession>
<evidence type="ECO:0000259" key="4">
    <source>
        <dbReference type="PROSITE" id="PS50110"/>
    </source>
</evidence>
<dbReference type="PROSITE" id="PS50110">
    <property type="entry name" value="RESPONSE_REGULATORY"/>
    <property type="match status" value="1"/>
</dbReference>
<feature type="domain" description="EAL" evidence="5">
    <location>
        <begin position="297"/>
        <end position="553"/>
    </location>
</feature>
<dbReference type="PANTHER" id="PTHR33121:SF71">
    <property type="entry name" value="OXYGEN SENSOR PROTEIN DOSP"/>
    <property type="match status" value="1"/>
</dbReference>
<evidence type="ECO:0000256" key="3">
    <source>
        <dbReference type="PROSITE-ProRule" id="PRU00169"/>
    </source>
</evidence>
<dbReference type="SMART" id="SM00448">
    <property type="entry name" value="REC"/>
    <property type="match status" value="1"/>
</dbReference>
<keyword evidence="3" id="KW-0597">Phosphoprotein</keyword>
<dbReference type="SMART" id="SM00052">
    <property type="entry name" value="EAL"/>
    <property type="match status" value="1"/>
</dbReference>
<evidence type="ECO:0000313" key="7">
    <source>
        <dbReference type="EMBL" id="EXM37516.1"/>
    </source>
</evidence>
<feature type="domain" description="Response regulatory" evidence="4">
    <location>
        <begin position="6"/>
        <end position="121"/>
    </location>
</feature>
<dbReference type="EMBL" id="JEOB01000004">
    <property type="protein sequence ID" value="EXM37516.1"/>
    <property type="molecule type" value="Genomic_DNA"/>
</dbReference>
<evidence type="ECO:0000313" key="8">
    <source>
        <dbReference type="Proteomes" id="UP000021369"/>
    </source>
</evidence>
<dbReference type="InterPro" id="IPR029787">
    <property type="entry name" value="Nucleotide_cyclase"/>
</dbReference>
<dbReference type="SUPFAM" id="SSF52172">
    <property type="entry name" value="CheY-like"/>
    <property type="match status" value="1"/>
</dbReference>
<organism evidence="7 8">
    <name type="scientific">Ruminococcus albus SY3</name>
    <dbReference type="NCBI Taxonomy" id="1341156"/>
    <lineage>
        <taxon>Bacteria</taxon>
        <taxon>Bacillati</taxon>
        <taxon>Bacillota</taxon>
        <taxon>Clostridia</taxon>
        <taxon>Eubacteriales</taxon>
        <taxon>Oscillospiraceae</taxon>
        <taxon>Ruminococcus</taxon>
    </lineage>
</organism>
<dbReference type="Pfam" id="PF00563">
    <property type="entry name" value="EAL"/>
    <property type="match status" value="1"/>
</dbReference>
<dbReference type="PANTHER" id="PTHR33121">
    <property type="entry name" value="CYCLIC DI-GMP PHOSPHODIESTERASE PDEF"/>
    <property type="match status" value="1"/>
</dbReference>
<dbReference type="GO" id="GO:0071111">
    <property type="term" value="F:cyclic-guanylate-specific phosphodiesterase activity"/>
    <property type="evidence" value="ECO:0007669"/>
    <property type="project" value="InterPro"/>
</dbReference>
<dbReference type="InterPro" id="IPR000160">
    <property type="entry name" value="GGDEF_dom"/>
</dbReference>
<dbReference type="InterPro" id="IPR043128">
    <property type="entry name" value="Rev_trsase/Diguanyl_cyclase"/>
</dbReference>
<dbReference type="GO" id="GO:0000160">
    <property type="term" value="P:phosphorelay signal transduction system"/>
    <property type="evidence" value="ECO:0007669"/>
    <property type="project" value="InterPro"/>
</dbReference>
<dbReference type="InterPro" id="IPR001633">
    <property type="entry name" value="EAL_dom"/>
</dbReference>
<dbReference type="Gene3D" id="3.20.20.450">
    <property type="entry name" value="EAL domain"/>
    <property type="match status" value="1"/>
</dbReference>
<dbReference type="SUPFAM" id="SSF55073">
    <property type="entry name" value="Nucleotide cyclase"/>
    <property type="match status" value="1"/>
</dbReference>
<dbReference type="Proteomes" id="UP000021369">
    <property type="component" value="Unassembled WGS sequence"/>
</dbReference>
<dbReference type="SUPFAM" id="SSF141868">
    <property type="entry name" value="EAL domain-like"/>
    <property type="match status" value="1"/>
</dbReference>
<dbReference type="CDD" id="cd01949">
    <property type="entry name" value="GGDEF"/>
    <property type="match status" value="1"/>
</dbReference>
<name>A0A011VQM5_RUMAL</name>
<evidence type="ECO:0000259" key="6">
    <source>
        <dbReference type="PROSITE" id="PS50887"/>
    </source>
</evidence>
<feature type="modified residue" description="4-aspartylphosphate" evidence="3">
    <location>
        <position position="56"/>
    </location>
</feature>
<dbReference type="InterPro" id="IPR035919">
    <property type="entry name" value="EAL_sf"/>
</dbReference>
<dbReference type="Pfam" id="PF00072">
    <property type="entry name" value="Response_reg"/>
    <property type="match status" value="1"/>
</dbReference>
<comment type="function">
    <text evidence="2">May play the central regulatory role in sporulation. It may be an element of the effector pathway responsible for the activation of sporulation genes in response to nutritional stress. Spo0A may act in concert with spo0H (a sigma factor) to control the expression of some genes that are critical to the sporulation process.</text>
</comment>
<evidence type="ECO:0000259" key="5">
    <source>
        <dbReference type="PROSITE" id="PS50883"/>
    </source>
</evidence>
<dbReference type="Pfam" id="PF00990">
    <property type="entry name" value="GGDEF"/>
    <property type="match status" value="1"/>
</dbReference>
<dbReference type="NCBIfam" id="TIGR00254">
    <property type="entry name" value="GGDEF"/>
    <property type="match status" value="1"/>
</dbReference>
<dbReference type="PROSITE" id="PS50887">
    <property type="entry name" value="GGDEF"/>
    <property type="match status" value="1"/>
</dbReference>
<keyword evidence="8" id="KW-1185">Reference proteome</keyword>
<comment type="caution">
    <text evidence="7">The sequence shown here is derived from an EMBL/GenBank/DDBJ whole genome shotgun (WGS) entry which is preliminary data.</text>
</comment>
<dbReference type="InterPro" id="IPR011006">
    <property type="entry name" value="CheY-like_superfamily"/>
</dbReference>
<dbReference type="PROSITE" id="PS50883">
    <property type="entry name" value="EAL"/>
    <property type="match status" value="1"/>
</dbReference>
<proteinExistence type="predicted"/>
<dbReference type="InterPro" id="IPR050706">
    <property type="entry name" value="Cyclic-di-GMP_PDE-like"/>
</dbReference>
<dbReference type="InterPro" id="IPR001789">
    <property type="entry name" value="Sig_transdc_resp-reg_receiver"/>
</dbReference>